<evidence type="ECO:0000313" key="5">
    <source>
        <dbReference type="EMBL" id="KAF3074912.1"/>
    </source>
</evidence>
<reference evidence="5 6" key="1">
    <citation type="submission" date="2018-06" db="EMBL/GenBank/DDBJ databases">
        <title>Genome analysis of cellulolytic fungus Trichoderma lentiforme CFAM-422.</title>
        <authorList>
            <person name="Steindorff A.S."/>
            <person name="Formighieri E.F."/>
            <person name="Midorikawa G.E.O."/>
            <person name="Tamietti M.S."/>
            <person name="Ramos E.Z."/>
            <person name="Silva A.S."/>
            <person name="Bon E.P.S."/>
            <person name="Mendes T.D."/>
            <person name="Damaso M.C.T."/>
            <person name="Favaro L.C.L."/>
        </authorList>
    </citation>
    <scope>NUCLEOTIDE SEQUENCE [LARGE SCALE GENOMIC DNA]</scope>
    <source>
        <strain evidence="5 6">CFAM-422</strain>
    </source>
</reference>
<comment type="caution">
    <text evidence="5">The sequence shown here is derived from an EMBL/GenBank/DDBJ whole genome shotgun (WGS) entry which is preliminary data.</text>
</comment>
<sequence>MSNYGKLAEPVNGSRLSSRASRAAILRHTSYTSSKSHQGDDWEDWEDDDVITLIDVDETPSVDNSDNKKLLFNSAFLDMSASNSAANTRSPSPLESDSTSVSSDEDITPIDAAVQPGLLAPPPTPAYILTKLPKHPSVKLSMRRSAAKINRPVSRKPPKQRNAKLGIKLITDMTKLRRQNHIAGQAKSPARRAPKFVDAAALRALEGSPNPQSVGNWNWLNKDDEGRVADSPLQATRSPAEQLSPEDRPIVIGITLPSDEVTSRGIDPLTATVNNIDTPGGMKNPYPFTFQATNDRANAPAEPHQLTSVWSPDTPETASSFSTVRYPSSVYSQASMAPVMGYGPRDTEVPPVPAVPANYKRMTAVPQRLIGTERRKNAEEEEESGTPCTLFEEDGVTPLKSPASKLSALTPQSVRGWWDHHLVTPFLDKRMSFASRRTQMESPLDERAHQMARSADNQGSMLTPKYVASPQSWKTPKSGIDAKQTFSPVERQEQRANTNTTATHLDGNRAILGLSMLEREQSLSESSPGAAIPRSAKGKGPENQLYSDGIGNSDILITFAADEEMKPLDKSNVVGESLALTSKSGIHQQMSTESRDATSLKTSTTTEVHRYDFTSTSIQSKEHKTSSTASSTASSTDYQPKHDPKRDLTPPPRPQWKETQAPIIRVPTPRQTPPPREGVVREAERPIVVHIEINTGEQKQKFVVDRVAVNSTPTIRIPTPRRTPSPRGNVSRAEVVTEPIRGDLKHDGSDSRDMKHDGSDSRDMVHGLGITNLAAHNPPPSSSEKQAGDGIKYQAVFPPDHHLHTQFSPREAKEAPALATSTVAHAAPIVAAAPIAAVAPIAAEPILSAAATREPAATSRAAPQESNVVATSLSHTSIMSSQDAHRIEQAQRSTREAHNTTSKATTSMRTGDVSLSARSFEGASTDVSRSAGIQRLEHSRETQASTVAHENHTSEQQSRFSVSPTSSKSPAMERSSRTAQRHVRTASNFVSSVLSRQRSPVDQRRGGGDARSVQPIEIMLEEQRGPEPMPASPERAYLTINETHPESGNWARVGSPVLEHGYTEPLPARPVGTSLSQSHADQLSGKEHKIERKRRRHEKEEMAARRAGGFWRGRGCMPKKGCFGRPGPEGRKKRRIWLCIICILLLLIIILAVVLGVVLGRHHGSGNNTETSGQDPPPSTSSSTPSTPIPSSIWVNLTDYPAMPTGVLTFVGPNNTIAKSDCTEPSTLWSCSLPKDSQASVLPFKPNQPTLIFQIQWDNSTKRGWNIPNGTPPTAISQRDTSNSNSSIDGFNPDPSPPTFQEMWFLGETTDNIQSSQKAGEPTPFFISILDSLNDTIKLPTLSRRATASDVNISDIIFPPDLQEDGTPAPAVMLPNPVQQPVRLFDRGLPTEHYGFYTYFQRTIFLKSVTVLNDSSQGNVPVDEDGGCSETEANHLVTWAETRMLVQIWTRKLNSTASLLTADGTKGIDNPVDLVKPGTMPYPVTVTLDTHGGDPNHKVVWEWPMDDRQKLNTSAPDLLVNKMDVGGTWINHRGSGNAKFGGFDGGTGGCKIRTKQRSLVTLAIETSCDDTAVAVLEKSAGGRTRLLFNERVSSDNRAFKGIHPMVTVEGHNTALGPLVERALESLKESEDDVDDAGAGAGSSGVASKGSSVVVTDDRNIKKWKKKIRVPDFVCATRGPGIMTNLSVGLNVAKGLALAWGVPFVGVHHMQAHALTPRLVDALESEQKQQEVLSTSTSTSTSPSPSPAFPFLSLLVSGGHTQLILSTTLTNHRILATTGDIAIGNLLDQTARVILPPALLESSPDVMYGRLLEAFAFPPGADTPADYDAFFTPAASRQDEIQEVPSGYGWTVPLPFRNSRKLAYSFSSIHSHVHNIAAAANNRNTNNNHHEDDLDSSSPSSSDNMPLEERRALARHTLRAAFQHLASRLILALQDSPSLQPSSSSSPENELIKTIVVAGGVASNRFLMHVLRTTLAARGFADMRIVSPPLELCTDNAAMIAWAGMEMFEAGYRTELSVRPIAKWPMDPDVGGGILGAGGWTREEE</sequence>
<dbReference type="InterPro" id="IPR043129">
    <property type="entry name" value="ATPase_NBD"/>
</dbReference>
<comment type="subcellular location">
    <subcellularLocation>
        <location evidence="1">Mitochondrion</location>
    </subcellularLocation>
</comment>
<comment type="subunit">
    <text evidence="1">Homodimer.</text>
</comment>
<keyword evidence="1" id="KW-0496">Mitochondrion</keyword>
<evidence type="ECO:0000256" key="3">
    <source>
        <dbReference type="SAM" id="Phobius"/>
    </source>
</evidence>
<feature type="compositionally biased region" description="Low complexity" evidence="2">
    <location>
        <begin position="1731"/>
        <end position="1745"/>
    </location>
</feature>
<feature type="region of interest" description="Disordered" evidence="2">
    <location>
        <begin position="1071"/>
        <end position="1104"/>
    </location>
</feature>
<dbReference type="GO" id="GO:0072670">
    <property type="term" value="P:mitochondrial tRNA threonylcarbamoyladenosine modification"/>
    <property type="evidence" value="ECO:0007669"/>
    <property type="project" value="TreeGrafter"/>
</dbReference>
<evidence type="ECO:0000256" key="1">
    <source>
        <dbReference type="HAMAP-Rule" id="MF_03179"/>
    </source>
</evidence>
<feature type="compositionally biased region" description="Basic and acidic residues" evidence="2">
    <location>
        <begin position="883"/>
        <end position="898"/>
    </location>
</feature>
<proteinExistence type="inferred from homology"/>
<dbReference type="HAMAP" id="MF_01445">
    <property type="entry name" value="TsaD"/>
    <property type="match status" value="1"/>
</dbReference>
<dbReference type="InterPro" id="IPR000905">
    <property type="entry name" value="Gcp-like_dom"/>
</dbReference>
<dbReference type="Gene3D" id="3.30.420.40">
    <property type="match status" value="2"/>
</dbReference>
<feature type="region of interest" description="Disordered" evidence="2">
    <location>
        <begin position="1725"/>
        <end position="1745"/>
    </location>
</feature>
<feature type="region of interest" description="Disordered" evidence="2">
    <location>
        <begin position="373"/>
        <end position="394"/>
    </location>
</feature>
<feature type="compositionally biased region" description="Low complexity" evidence="2">
    <location>
        <begin position="626"/>
        <end position="636"/>
    </location>
</feature>
<feature type="region of interest" description="Disordered" evidence="2">
    <location>
        <begin position="1882"/>
        <end position="1906"/>
    </location>
</feature>
<keyword evidence="1" id="KW-0819">tRNA processing</keyword>
<feature type="transmembrane region" description="Helical" evidence="3">
    <location>
        <begin position="1136"/>
        <end position="1159"/>
    </location>
</feature>
<dbReference type="PANTHER" id="PTHR11735:SF6">
    <property type="entry name" value="TRNA N6-ADENOSINE THREONYLCARBAMOYLTRANSFERASE, MITOCHONDRIAL"/>
    <property type="match status" value="1"/>
</dbReference>
<feature type="region of interest" description="Disordered" evidence="2">
    <location>
        <begin position="741"/>
        <end position="765"/>
    </location>
</feature>
<feature type="region of interest" description="Disordered" evidence="2">
    <location>
        <begin position="139"/>
        <end position="161"/>
    </location>
</feature>
<comment type="similarity">
    <text evidence="1">Belongs to the KAE1 / TsaD family.</text>
</comment>
<keyword evidence="1" id="KW-0012">Acyltransferase</keyword>
<feature type="domain" description="Gcp-like" evidence="4">
    <location>
        <begin position="1745"/>
        <end position="2001"/>
    </location>
</feature>
<dbReference type="GO" id="GO:0005739">
    <property type="term" value="C:mitochondrion"/>
    <property type="evidence" value="ECO:0007669"/>
    <property type="project" value="UniProtKB-SubCell"/>
</dbReference>
<gene>
    <name evidence="5" type="ORF">CFAM422_002660</name>
</gene>
<feature type="compositionally biased region" description="Polar residues" evidence="2">
    <location>
        <begin position="942"/>
        <end position="969"/>
    </location>
</feature>
<evidence type="ECO:0000256" key="2">
    <source>
        <dbReference type="SAM" id="MobiDB-lite"/>
    </source>
</evidence>
<dbReference type="GO" id="GO:0046872">
    <property type="term" value="F:metal ion binding"/>
    <property type="evidence" value="ECO:0007669"/>
    <property type="project" value="UniProtKB-KW"/>
</dbReference>
<comment type="catalytic activity">
    <reaction evidence="1">
        <text>L-threonylcarbamoyladenylate + adenosine(37) in tRNA = N(6)-L-threonylcarbamoyladenosine(37) in tRNA + AMP + H(+)</text>
        <dbReference type="Rhea" id="RHEA:37059"/>
        <dbReference type="Rhea" id="RHEA-COMP:10162"/>
        <dbReference type="Rhea" id="RHEA-COMP:10163"/>
        <dbReference type="ChEBI" id="CHEBI:15378"/>
        <dbReference type="ChEBI" id="CHEBI:73682"/>
        <dbReference type="ChEBI" id="CHEBI:74411"/>
        <dbReference type="ChEBI" id="CHEBI:74418"/>
        <dbReference type="ChEBI" id="CHEBI:456215"/>
        <dbReference type="EC" id="2.3.1.234"/>
    </reaction>
</comment>
<feature type="region of interest" description="Disordered" evidence="2">
    <location>
        <begin position="1629"/>
        <end position="1648"/>
    </location>
</feature>
<dbReference type="InterPro" id="IPR017860">
    <property type="entry name" value="Peptidase_M22_CS"/>
</dbReference>
<feature type="compositionally biased region" description="Polar residues" evidence="2">
    <location>
        <begin position="864"/>
        <end position="882"/>
    </location>
</feature>
<dbReference type="PANTHER" id="PTHR11735">
    <property type="entry name" value="TRNA N6-ADENOSINE THREONYLCARBAMOYLTRANSFERASE"/>
    <property type="match status" value="1"/>
</dbReference>
<comment type="function">
    <text evidence="1">Required for the formation of a threonylcarbamoyl group on adenosine at position 37 (t(6)A37) in mitochondrial tRNAs that read codons beginning with adenine. Probably involved in the transfer of the threonylcarbamoyl moiety of threonylcarbamoyl-AMP (TC-AMP) to the N6 group of A37. Involved in mitochondrial genome maintenance.</text>
</comment>
<organism evidence="5 6">
    <name type="scientific">Trichoderma lentiforme</name>
    <dbReference type="NCBI Taxonomy" id="1567552"/>
    <lineage>
        <taxon>Eukaryota</taxon>
        <taxon>Fungi</taxon>
        <taxon>Dikarya</taxon>
        <taxon>Ascomycota</taxon>
        <taxon>Pezizomycotina</taxon>
        <taxon>Sordariomycetes</taxon>
        <taxon>Hypocreomycetidae</taxon>
        <taxon>Hypocreales</taxon>
        <taxon>Hypocreaceae</taxon>
        <taxon>Trichoderma</taxon>
    </lineage>
</organism>
<feature type="compositionally biased region" description="Polar residues" evidence="2">
    <location>
        <begin position="1269"/>
        <end position="1289"/>
    </location>
</feature>
<keyword evidence="3" id="KW-0812">Transmembrane</keyword>
<dbReference type="EMBL" id="QLNT01000004">
    <property type="protein sequence ID" value="KAF3074912.1"/>
    <property type="molecule type" value="Genomic_DNA"/>
</dbReference>
<keyword evidence="3" id="KW-1133">Transmembrane helix</keyword>
<feature type="domain" description="Gcp-like" evidence="4">
    <location>
        <begin position="1662"/>
        <end position="1720"/>
    </location>
</feature>
<feature type="region of interest" description="Disordered" evidence="2">
    <location>
        <begin position="1167"/>
        <end position="1188"/>
    </location>
</feature>
<dbReference type="GO" id="GO:0061711">
    <property type="term" value="F:tRNA N(6)-L-threonylcarbamoyladenine synthase activity"/>
    <property type="evidence" value="ECO:0007669"/>
    <property type="project" value="UniProtKB-EC"/>
</dbReference>
<dbReference type="Pfam" id="PF00814">
    <property type="entry name" value="TsaD"/>
    <property type="match status" value="2"/>
</dbReference>
<feature type="region of interest" description="Disordered" evidence="2">
    <location>
        <begin position="857"/>
        <end position="986"/>
    </location>
</feature>
<protein>
    <submittedName>
        <fullName evidence="5">tRNA N6-adenosine threonylcarbamoyltransferase</fullName>
    </submittedName>
</protein>
<dbReference type="SUPFAM" id="SSF53067">
    <property type="entry name" value="Actin-like ATPase domain"/>
    <property type="match status" value="2"/>
</dbReference>
<feature type="compositionally biased region" description="Basic and acidic residues" evidence="2">
    <location>
        <begin position="639"/>
        <end position="648"/>
    </location>
</feature>
<dbReference type="PROSITE" id="PS01016">
    <property type="entry name" value="GLYCOPROTEASE"/>
    <property type="match status" value="1"/>
</dbReference>
<accession>A0A9P5CHT0</accession>
<feature type="region of interest" description="Disordered" evidence="2">
    <location>
        <begin position="83"/>
        <end position="104"/>
    </location>
</feature>
<feature type="compositionally biased region" description="Low complexity" evidence="2">
    <location>
        <begin position="90"/>
        <end position="102"/>
    </location>
</feature>
<dbReference type="InterPro" id="IPR022450">
    <property type="entry name" value="TsaD"/>
</dbReference>
<keyword evidence="3" id="KW-0472">Membrane</keyword>
<keyword evidence="1" id="KW-0808">Transferase</keyword>
<feature type="region of interest" description="Disordered" evidence="2">
    <location>
        <begin position="520"/>
        <end position="549"/>
    </location>
</feature>
<feature type="compositionally biased region" description="Polar residues" evidence="2">
    <location>
        <begin position="899"/>
        <end position="909"/>
    </location>
</feature>
<name>A0A9P5CHT0_9HYPO</name>
<keyword evidence="6" id="KW-1185">Reference proteome</keyword>
<feature type="region of interest" description="Disordered" evidence="2">
    <location>
        <begin position="1269"/>
        <end position="1294"/>
    </location>
</feature>
<evidence type="ECO:0000259" key="4">
    <source>
        <dbReference type="Pfam" id="PF00814"/>
    </source>
</evidence>
<feature type="region of interest" description="Disordered" evidence="2">
    <location>
        <begin position="583"/>
        <end position="680"/>
    </location>
</feature>
<evidence type="ECO:0000313" key="6">
    <source>
        <dbReference type="Proteomes" id="UP000801864"/>
    </source>
</evidence>
<keyword evidence="1" id="KW-0479">Metal-binding</keyword>
<feature type="compositionally biased region" description="Polar residues" evidence="2">
    <location>
        <begin position="583"/>
        <end position="592"/>
    </location>
</feature>
<dbReference type="Proteomes" id="UP000801864">
    <property type="component" value="Unassembled WGS sequence"/>
</dbReference>
<comment type="cofactor">
    <cofactor evidence="1">
        <name>a divalent metal cation</name>
        <dbReference type="ChEBI" id="CHEBI:60240"/>
    </cofactor>
    <text evidence="1">Binds 1 divalent metal cation per subunit.</text>
</comment>